<organism evidence="2 3">
    <name type="scientific">Shimia marina</name>
    <dbReference type="NCBI Taxonomy" id="321267"/>
    <lineage>
        <taxon>Bacteria</taxon>
        <taxon>Pseudomonadati</taxon>
        <taxon>Pseudomonadota</taxon>
        <taxon>Alphaproteobacteria</taxon>
        <taxon>Rhodobacterales</taxon>
        <taxon>Roseobacteraceae</taxon>
    </lineage>
</organism>
<dbReference type="Proteomes" id="UP000054823">
    <property type="component" value="Unassembled WGS sequence"/>
</dbReference>
<name>A0A0P1ER33_9RHOB</name>
<evidence type="ECO:0000313" key="3">
    <source>
        <dbReference type="Proteomes" id="UP000054823"/>
    </source>
</evidence>
<dbReference type="AlphaFoldDB" id="A0A0P1ER33"/>
<proteinExistence type="predicted"/>
<dbReference type="STRING" id="321267.SHM7688_02348"/>
<gene>
    <name evidence="2" type="ORF">SHM7688_02348</name>
</gene>
<accession>A0A0P1ER33</accession>
<dbReference type="EMBL" id="CYPW01000024">
    <property type="protein sequence ID" value="CUH52901.1"/>
    <property type="molecule type" value="Genomic_DNA"/>
</dbReference>
<sequence length="88" mass="9713">MSVLLILACFWVLAAATVAMLPMKRQFVPGLGLLLAAPVLIAGVFYEHGWLFGALALLGFLSMFRRPLLHFARKAFARPQDPQTEDKA</sequence>
<dbReference type="InterPro" id="IPR018919">
    <property type="entry name" value="DUF2484"/>
</dbReference>
<dbReference type="Pfam" id="PF10658">
    <property type="entry name" value="DUF2484"/>
    <property type="match status" value="1"/>
</dbReference>
<reference evidence="2 3" key="1">
    <citation type="submission" date="2015-09" db="EMBL/GenBank/DDBJ databases">
        <authorList>
            <consortium name="Swine Surveillance"/>
        </authorList>
    </citation>
    <scope>NUCLEOTIDE SEQUENCE [LARGE SCALE GENOMIC DNA]</scope>
    <source>
        <strain evidence="2 3">CECT 7688</strain>
    </source>
</reference>
<protein>
    <recommendedName>
        <fullName evidence="4">UDP-N-acetylmuramate--alanine ligase</fullName>
    </recommendedName>
</protein>
<keyword evidence="1" id="KW-0812">Transmembrane</keyword>
<feature type="transmembrane region" description="Helical" evidence="1">
    <location>
        <begin position="35"/>
        <end position="64"/>
    </location>
</feature>
<evidence type="ECO:0000256" key="1">
    <source>
        <dbReference type="SAM" id="Phobius"/>
    </source>
</evidence>
<keyword evidence="1" id="KW-1133">Transmembrane helix</keyword>
<keyword evidence="1" id="KW-0472">Membrane</keyword>
<evidence type="ECO:0008006" key="4">
    <source>
        <dbReference type="Google" id="ProtNLM"/>
    </source>
</evidence>
<evidence type="ECO:0000313" key="2">
    <source>
        <dbReference type="EMBL" id="CUH52901.1"/>
    </source>
</evidence>
<dbReference type="RefSeq" id="WP_262975167.1">
    <property type="nucleotide sequence ID" value="NZ_CYPW01000024.1"/>
</dbReference>
<keyword evidence="3" id="KW-1185">Reference proteome</keyword>